<gene>
    <name evidence="15" type="ORF">CPB83DRAFT_900673</name>
</gene>
<evidence type="ECO:0000256" key="6">
    <source>
        <dbReference type="ARBA" id="ARBA00022692"/>
    </source>
</evidence>
<dbReference type="Gene3D" id="1.10.630.10">
    <property type="entry name" value="Cytochrome P450"/>
    <property type="match status" value="1"/>
</dbReference>
<dbReference type="GO" id="GO:0020037">
    <property type="term" value="F:heme binding"/>
    <property type="evidence" value="ECO:0007669"/>
    <property type="project" value="InterPro"/>
</dbReference>
<evidence type="ECO:0000256" key="2">
    <source>
        <dbReference type="ARBA" id="ARBA00004370"/>
    </source>
</evidence>
<evidence type="ECO:0000313" key="16">
    <source>
        <dbReference type="Proteomes" id="UP000807306"/>
    </source>
</evidence>
<evidence type="ECO:0000256" key="9">
    <source>
        <dbReference type="ARBA" id="ARBA00023002"/>
    </source>
</evidence>
<sequence>MCSVPKGTKLCLRVFNCNRNKELWGSDAEDFKPERWLDNLPESVTNSRIPGVYSNLMTFGGGGRSCIGFKFSQLEMKVILSLLICEFRFSPSPDKEIYWNMARIASAWVVGDHELSPPRLPLIVELAK</sequence>
<evidence type="ECO:0000256" key="13">
    <source>
        <dbReference type="PIRSR" id="PIRSR602403-1"/>
    </source>
</evidence>
<dbReference type="GO" id="GO:0016705">
    <property type="term" value="F:oxidoreductase activity, acting on paired donors, with incorporation or reduction of molecular oxygen"/>
    <property type="evidence" value="ECO:0007669"/>
    <property type="project" value="InterPro"/>
</dbReference>
<dbReference type="InterPro" id="IPR001128">
    <property type="entry name" value="Cyt_P450"/>
</dbReference>
<name>A0A9P6BCB8_9AGAR</name>
<evidence type="ECO:0000256" key="1">
    <source>
        <dbReference type="ARBA" id="ARBA00001971"/>
    </source>
</evidence>
<dbReference type="GO" id="GO:0005506">
    <property type="term" value="F:iron ion binding"/>
    <property type="evidence" value="ECO:0007669"/>
    <property type="project" value="InterPro"/>
</dbReference>
<accession>A0A9P6BCB8</accession>
<evidence type="ECO:0000256" key="7">
    <source>
        <dbReference type="ARBA" id="ARBA00022723"/>
    </source>
</evidence>
<comment type="pathway">
    <text evidence="3">Secondary metabolite biosynthesis; terpenoid biosynthesis.</text>
</comment>
<evidence type="ECO:0000256" key="8">
    <source>
        <dbReference type="ARBA" id="ARBA00022989"/>
    </source>
</evidence>
<evidence type="ECO:0000256" key="4">
    <source>
        <dbReference type="ARBA" id="ARBA00010617"/>
    </source>
</evidence>
<dbReference type="AlphaFoldDB" id="A0A9P6BCB8"/>
<comment type="subcellular location">
    <subcellularLocation>
        <location evidence="2">Membrane</location>
    </subcellularLocation>
</comment>
<feature type="binding site" description="axial binding residue" evidence="13">
    <location>
        <position position="66"/>
    </location>
    <ligand>
        <name>heme</name>
        <dbReference type="ChEBI" id="CHEBI:30413"/>
    </ligand>
    <ligandPart>
        <name>Fe</name>
        <dbReference type="ChEBI" id="CHEBI:18248"/>
    </ligandPart>
</feature>
<dbReference type="SUPFAM" id="SSF48264">
    <property type="entry name" value="Cytochrome P450"/>
    <property type="match status" value="1"/>
</dbReference>
<keyword evidence="6" id="KW-0812">Transmembrane</keyword>
<keyword evidence="16" id="KW-1185">Reference proteome</keyword>
<comment type="similarity">
    <text evidence="4 14">Belongs to the cytochrome P450 family.</text>
</comment>
<organism evidence="15 16">
    <name type="scientific">Crepidotus variabilis</name>
    <dbReference type="NCBI Taxonomy" id="179855"/>
    <lineage>
        <taxon>Eukaryota</taxon>
        <taxon>Fungi</taxon>
        <taxon>Dikarya</taxon>
        <taxon>Basidiomycota</taxon>
        <taxon>Agaricomycotina</taxon>
        <taxon>Agaricomycetes</taxon>
        <taxon>Agaricomycetidae</taxon>
        <taxon>Agaricales</taxon>
        <taxon>Agaricineae</taxon>
        <taxon>Crepidotaceae</taxon>
        <taxon>Crepidotus</taxon>
    </lineage>
</organism>
<evidence type="ECO:0000256" key="14">
    <source>
        <dbReference type="RuleBase" id="RU000461"/>
    </source>
</evidence>
<keyword evidence="10 13" id="KW-0408">Iron</keyword>
<dbReference type="PROSITE" id="PS00086">
    <property type="entry name" value="CYTOCHROME_P450"/>
    <property type="match status" value="1"/>
</dbReference>
<evidence type="ECO:0000313" key="15">
    <source>
        <dbReference type="EMBL" id="KAF9521480.1"/>
    </source>
</evidence>
<proteinExistence type="inferred from homology"/>
<evidence type="ECO:0000256" key="3">
    <source>
        <dbReference type="ARBA" id="ARBA00004721"/>
    </source>
</evidence>
<dbReference type="PANTHER" id="PTHR24305:SF166">
    <property type="entry name" value="CYTOCHROME P450 12A4, MITOCHONDRIAL-RELATED"/>
    <property type="match status" value="1"/>
</dbReference>
<dbReference type="GO" id="GO:0016020">
    <property type="term" value="C:membrane"/>
    <property type="evidence" value="ECO:0007669"/>
    <property type="project" value="UniProtKB-SubCell"/>
</dbReference>
<dbReference type="InterPro" id="IPR017972">
    <property type="entry name" value="Cyt_P450_CS"/>
</dbReference>
<evidence type="ECO:0000256" key="12">
    <source>
        <dbReference type="ARBA" id="ARBA00023136"/>
    </source>
</evidence>
<evidence type="ECO:0000256" key="10">
    <source>
        <dbReference type="ARBA" id="ARBA00023004"/>
    </source>
</evidence>
<dbReference type="InterPro" id="IPR002403">
    <property type="entry name" value="Cyt_P450_E_grp-IV"/>
</dbReference>
<protein>
    <submittedName>
        <fullName evidence="15">Cytochrome P450</fullName>
    </submittedName>
</protein>
<evidence type="ECO:0000256" key="5">
    <source>
        <dbReference type="ARBA" id="ARBA00022617"/>
    </source>
</evidence>
<reference evidence="15" key="1">
    <citation type="submission" date="2020-11" db="EMBL/GenBank/DDBJ databases">
        <authorList>
            <consortium name="DOE Joint Genome Institute"/>
            <person name="Ahrendt S."/>
            <person name="Riley R."/>
            <person name="Andreopoulos W."/>
            <person name="Labutti K."/>
            <person name="Pangilinan J."/>
            <person name="Ruiz-Duenas F.J."/>
            <person name="Barrasa J.M."/>
            <person name="Sanchez-Garcia M."/>
            <person name="Camarero S."/>
            <person name="Miyauchi S."/>
            <person name="Serrano A."/>
            <person name="Linde D."/>
            <person name="Babiker R."/>
            <person name="Drula E."/>
            <person name="Ayuso-Fernandez I."/>
            <person name="Pacheco R."/>
            <person name="Padilla G."/>
            <person name="Ferreira P."/>
            <person name="Barriuso J."/>
            <person name="Kellner H."/>
            <person name="Castanera R."/>
            <person name="Alfaro M."/>
            <person name="Ramirez L."/>
            <person name="Pisabarro A.G."/>
            <person name="Kuo A."/>
            <person name="Tritt A."/>
            <person name="Lipzen A."/>
            <person name="He G."/>
            <person name="Yan M."/>
            <person name="Ng V."/>
            <person name="Cullen D."/>
            <person name="Martin F."/>
            <person name="Rosso M.-N."/>
            <person name="Henrissat B."/>
            <person name="Hibbett D."/>
            <person name="Martinez A.T."/>
            <person name="Grigoriev I.V."/>
        </authorList>
    </citation>
    <scope>NUCLEOTIDE SEQUENCE</scope>
    <source>
        <strain evidence="15">CBS 506.95</strain>
    </source>
</reference>
<keyword evidence="5 13" id="KW-0349">Heme</keyword>
<dbReference type="EMBL" id="MU158049">
    <property type="protein sequence ID" value="KAF9521480.1"/>
    <property type="molecule type" value="Genomic_DNA"/>
</dbReference>
<keyword evidence="7 13" id="KW-0479">Metal-binding</keyword>
<keyword evidence="12" id="KW-0472">Membrane</keyword>
<dbReference type="OrthoDB" id="1470350at2759"/>
<dbReference type="InterPro" id="IPR036396">
    <property type="entry name" value="Cyt_P450_sf"/>
</dbReference>
<dbReference type="GO" id="GO:0004497">
    <property type="term" value="F:monooxygenase activity"/>
    <property type="evidence" value="ECO:0007669"/>
    <property type="project" value="UniProtKB-KW"/>
</dbReference>
<evidence type="ECO:0000256" key="11">
    <source>
        <dbReference type="ARBA" id="ARBA00023033"/>
    </source>
</evidence>
<dbReference type="Pfam" id="PF00067">
    <property type="entry name" value="p450"/>
    <property type="match status" value="1"/>
</dbReference>
<comment type="cofactor">
    <cofactor evidence="1 13">
        <name>heme</name>
        <dbReference type="ChEBI" id="CHEBI:30413"/>
    </cofactor>
</comment>
<dbReference type="InterPro" id="IPR050121">
    <property type="entry name" value="Cytochrome_P450_monoxygenase"/>
</dbReference>
<dbReference type="PANTHER" id="PTHR24305">
    <property type="entry name" value="CYTOCHROME P450"/>
    <property type="match status" value="1"/>
</dbReference>
<keyword evidence="8" id="KW-1133">Transmembrane helix</keyword>
<dbReference type="Proteomes" id="UP000807306">
    <property type="component" value="Unassembled WGS sequence"/>
</dbReference>
<comment type="caution">
    <text evidence="15">The sequence shown here is derived from an EMBL/GenBank/DDBJ whole genome shotgun (WGS) entry which is preliminary data.</text>
</comment>
<keyword evidence="11 14" id="KW-0503">Monooxygenase</keyword>
<dbReference type="PRINTS" id="PR00465">
    <property type="entry name" value="EP450IV"/>
</dbReference>
<keyword evidence="9 14" id="KW-0560">Oxidoreductase</keyword>